<comment type="catalytic activity">
    <reaction evidence="9">
        <text>L-tyrosyl-[protein] + ATP = O-phospho-L-tyrosyl-[protein] + ADP + H(+)</text>
        <dbReference type="Rhea" id="RHEA:10596"/>
        <dbReference type="Rhea" id="RHEA-COMP:10136"/>
        <dbReference type="Rhea" id="RHEA-COMP:20101"/>
        <dbReference type="ChEBI" id="CHEBI:15378"/>
        <dbReference type="ChEBI" id="CHEBI:30616"/>
        <dbReference type="ChEBI" id="CHEBI:46858"/>
        <dbReference type="ChEBI" id="CHEBI:61978"/>
        <dbReference type="ChEBI" id="CHEBI:456216"/>
        <dbReference type="EC" id="2.7.12.2"/>
    </reaction>
</comment>
<comment type="catalytic activity">
    <reaction evidence="7">
        <text>L-seryl-[protein] + ATP = O-phospho-L-seryl-[protein] + ADP + H(+)</text>
        <dbReference type="Rhea" id="RHEA:17989"/>
        <dbReference type="Rhea" id="RHEA-COMP:9863"/>
        <dbReference type="Rhea" id="RHEA-COMP:11604"/>
        <dbReference type="ChEBI" id="CHEBI:15378"/>
        <dbReference type="ChEBI" id="CHEBI:29999"/>
        <dbReference type="ChEBI" id="CHEBI:30616"/>
        <dbReference type="ChEBI" id="CHEBI:83421"/>
        <dbReference type="ChEBI" id="CHEBI:456216"/>
        <dbReference type="EC" id="2.7.12.2"/>
    </reaction>
</comment>
<dbReference type="GO" id="GO:0004708">
    <property type="term" value="F:MAP kinase kinase activity"/>
    <property type="evidence" value="ECO:0007669"/>
    <property type="project" value="UniProtKB-EC"/>
</dbReference>
<dbReference type="SUPFAM" id="SSF56112">
    <property type="entry name" value="Protein kinase-like (PK-like)"/>
    <property type="match status" value="1"/>
</dbReference>
<evidence type="ECO:0000313" key="13">
    <source>
        <dbReference type="EMBL" id="ORY27607.1"/>
    </source>
</evidence>
<keyword evidence="4 10" id="KW-0067">ATP-binding</keyword>
<dbReference type="InterPro" id="IPR000719">
    <property type="entry name" value="Prot_kinase_dom"/>
</dbReference>
<dbReference type="PROSITE" id="PS00108">
    <property type="entry name" value="PROTEIN_KINASE_ST"/>
    <property type="match status" value="1"/>
</dbReference>
<dbReference type="GO" id="GO:0005524">
    <property type="term" value="F:ATP binding"/>
    <property type="evidence" value="ECO:0007669"/>
    <property type="project" value="UniProtKB-UniRule"/>
</dbReference>
<dbReference type="EMBL" id="MCGO01000101">
    <property type="protein sequence ID" value="ORY27607.1"/>
    <property type="molecule type" value="Genomic_DNA"/>
</dbReference>
<organism evidence="13 14">
    <name type="scientific">Rhizoclosmatium globosum</name>
    <dbReference type="NCBI Taxonomy" id="329046"/>
    <lineage>
        <taxon>Eukaryota</taxon>
        <taxon>Fungi</taxon>
        <taxon>Fungi incertae sedis</taxon>
        <taxon>Chytridiomycota</taxon>
        <taxon>Chytridiomycota incertae sedis</taxon>
        <taxon>Chytridiomycetes</taxon>
        <taxon>Chytridiales</taxon>
        <taxon>Chytriomycetaceae</taxon>
        <taxon>Rhizoclosmatium</taxon>
    </lineage>
</organism>
<evidence type="ECO:0000256" key="8">
    <source>
        <dbReference type="ARBA" id="ARBA00049299"/>
    </source>
</evidence>
<dbReference type="EC" id="2.7.12.2" evidence="6"/>
<keyword evidence="14" id="KW-1185">Reference proteome</keyword>
<keyword evidence="11" id="KW-0723">Serine/threonine-protein kinase</keyword>
<dbReference type="InterPro" id="IPR017441">
    <property type="entry name" value="Protein_kinase_ATP_BS"/>
</dbReference>
<name>A0A1Y2AZE4_9FUNG</name>
<evidence type="ECO:0000256" key="10">
    <source>
        <dbReference type="PROSITE-ProRule" id="PRU10141"/>
    </source>
</evidence>
<dbReference type="GO" id="GO:0004674">
    <property type="term" value="F:protein serine/threonine kinase activity"/>
    <property type="evidence" value="ECO:0007669"/>
    <property type="project" value="UniProtKB-KW"/>
</dbReference>
<evidence type="ECO:0000256" key="6">
    <source>
        <dbReference type="ARBA" id="ARBA00038999"/>
    </source>
</evidence>
<comment type="catalytic activity">
    <reaction evidence="8">
        <text>L-threonyl-[protein] + ATP = O-phospho-L-threonyl-[protein] + ADP + H(+)</text>
        <dbReference type="Rhea" id="RHEA:46608"/>
        <dbReference type="Rhea" id="RHEA-COMP:11060"/>
        <dbReference type="Rhea" id="RHEA-COMP:11605"/>
        <dbReference type="ChEBI" id="CHEBI:15378"/>
        <dbReference type="ChEBI" id="CHEBI:30013"/>
        <dbReference type="ChEBI" id="CHEBI:30616"/>
        <dbReference type="ChEBI" id="CHEBI:61977"/>
        <dbReference type="ChEBI" id="CHEBI:456216"/>
        <dbReference type="EC" id="2.7.12.2"/>
    </reaction>
</comment>
<evidence type="ECO:0000256" key="5">
    <source>
        <dbReference type="ARBA" id="ARBA00038035"/>
    </source>
</evidence>
<keyword evidence="3 13" id="KW-0418">Kinase</keyword>
<feature type="domain" description="Protein kinase" evidence="12">
    <location>
        <begin position="143"/>
        <end position="391"/>
    </location>
</feature>
<dbReference type="SMART" id="SM00220">
    <property type="entry name" value="S_TKc"/>
    <property type="match status" value="1"/>
</dbReference>
<evidence type="ECO:0000256" key="11">
    <source>
        <dbReference type="RuleBase" id="RU000304"/>
    </source>
</evidence>
<protein>
    <recommendedName>
        <fullName evidence="6">mitogen-activated protein kinase kinase</fullName>
        <ecNumber evidence="6">2.7.12.2</ecNumber>
    </recommendedName>
</protein>
<dbReference type="Pfam" id="PF00069">
    <property type="entry name" value="Pkinase"/>
    <property type="match status" value="1"/>
</dbReference>
<reference evidence="13 14" key="1">
    <citation type="submission" date="2016-07" db="EMBL/GenBank/DDBJ databases">
        <title>Pervasive Adenine N6-methylation of Active Genes in Fungi.</title>
        <authorList>
            <consortium name="DOE Joint Genome Institute"/>
            <person name="Mondo S.J."/>
            <person name="Dannebaum R.O."/>
            <person name="Kuo R.C."/>
            <person name="Labutti K."/>
            <person name="Haridas S."/>
            <person name="Kuo A."/>
            <person name="Salamov A."/>
            <person name="Ahrendt S.R."/>
            <person name="Lipzen A."/>
            <person name="Sullivan W."/>
            <person name="Andreopoulos W.B."/>
            <person name="Clum A."/>
            <person name="Lindquist E."/>
            <person name="Daum C."/>
            <person name="Ramamoorthy G.K."/>
            <person name="Gryganskyi A."/>
            <person name="Culley D."/>
            <person name="Magnuson J.K."/>
            <person name="James T.Y."/>
            <person name="O'Malley M.A."/>
            <person name="Stajich J.E."/>
            <person name="Spatafora J.W."/>
            <person name="Visel A."/>
            <person name="Grigoriev I.V."/>
        </authorList>
    </citation>
    <scope>NUCLEOTIDE SEQUENCE [LARGE SCALE GENOMIC DNA]</scope>
    <source>
        <strain evidence="13 14">JEL800</strain>
    </source>
</reference>
<evidence type="ECO:0000256" key="9">
    <source>
        <dbReference type="ARBA" id="ARBA00051693"/>
    </source>
</evidence>
<evidence type="ECO:0000256" key="2">
    <source>
        <dbReference type="ARBA" id="ARBA00022741"/>
    </source>
</evidence>
<dbReference type="OrthoDB" id="8693905at2759"/>
<dbReference type="STRING" id="329046.A0A1Y2AZE4"/>
<accession>A0A1Y2AZE4</accession>
<evidence type="ECO:0000256" key="7">
    <source>
        <dbReference type="ARBA" id="ARBA00049014"/>
    </source>
</evidence>
<feature type="binding site" evidence="10">
    <location>
        <position position="172"/>
    </location>
    <ligand>
        <name>ATP</name>
        <dbReference type="ChEBI" id="CHEBI:30616"/>
    </ligand>
</feature>
<evidence type="ECO:0000256" key="3">
    <source>
        <dbReference type="ARBA" id="ARBA00022777"/>
    </source>
</evidence>
<proteinExistence type="inferred from homology"/>
<comment type="similarity">
    <text evidence="5">Belongs to the protein kinase superfamily. STE Ser/Thr protein kinase family. MAP kinase kinase subfamily.</text>
</comment>
<dbReference type="AlphaFoldDB" id="A0A1Y2AZE4"/>
<dbReference type="Gene3D" id="1.10.510.10">
    <property type="entry name" value="Transferase(Phosphotransferase) domain 1"/>
    <property type="match status" value="1"/>
</dbReference>
<evidence type="ECO:0000259" key="12">
    <source>
        <dbReference type="PROSITE" id="PS50011"/>
    </source>
</evidence>
<sequence>MADSHSTLHTYYQGVVRGITSDFVKLKEEKSRIDDEQNLQSVAYSDSVNSLGTLVYDMWNIRDAESQNYDEIITQKDMEVRNWAEKCLMLEMDNCGFMDKIAQLKNELRHARNEINKDDDKRRNEMAYLENAVENSAPLSSTYNIEGALGQGNFGTVHLGRHKSTGELVAVKTIPTTDMHTLATEFKAMMKCSSPFVVQCLGIFQSEQRLSIHLTMEVMCKGSLDKLLAVTKMDEVEAATVLYPVVMGLRHLHLLGILHRDVKPGNILINRLGEVKLGDLGESYIMSDVADFPRGQAGDLVYSCPEVVTGKMHSYECDVWMVGTTFRKMLSGPHQIFNSRELIGMLVAGDFPELFHFPQSSEACKLLASCLQPLWSDRIANMDSILEHPFMALRAGPEMVLAFCERCIELG</sequence>
<keyword evidence="2 10" id="KW-0547">Nucleotide-binding</keyword>
<keyword evidence="1" id="KW-0808">Transferase</keyword>
<evidence type="ECO:0000256" key="4">
    <source>
        <dbReference type="ARBA" id="ARBA00022840"/>
    </source>
</evidence>
<dbReference type="PROSITE" id="PS00107">
    <property type="entry name" value="PROTEIN_KINASE_ATP"/>
    <property type="match status" value="1"/>
</dbReference>
<dbReference type="PANTHER" id="PTHR48013">
    <property type="entry name" value="DUAL SPECIFICITY MITOGEN-ACTIVATED PROTEIN KINASE KINASE 5-RELATED"/>
    <property type="match status" value="1"/>
</dbReference>
<evidence type="ECO:0000313" key="14">
    <source>
        <dbReference type="Proteomes" id="UP000193642"/>
    </source>
</evidence>
<gene>
    <name evidence="13" type="ORF">BCR33DRAFT_725481</name>
</gene>
<dbReference type="Proteomes" id="UP000193642">
    <property type="component" value="Unassembled WGS sequence"/>
</dbReference>
<dbReference type="InterPro" id="IPR011009">
    <property type="entry name" value="Kinase-like_dom_sf"/>
</dbReference>
<dbReference type="InterPro" id="IPR008271">
    <property type="entry name" value="Ser/Thr_kinase_AS"/>
</dbReference>
<comment type="caution">
    <text evidence="13">The sequence shown here is derived from an EMBL/GenBank/DDBJ whole genome shotgun (WGS) entry which is preliminary data.</text>
</comment>
<dbReference type="PROSITE" id="PS50011">
    <property type="entry name" value="PROTEIN_KINASE_DOM"/>
    <property type="match status" value="1"/>
</dbReference>
<evidence type="ECO:0000256" key="1">
    <source>
        <dbReference type="ARBA" id="ARBA00022679"/>
    </source>
</evidence>
<dbReference type="PANTHER" id="PTHR48013:SF9">
    <property type="entry name" value="DUAL SPECIFICITY MITOGEN-ACTIVATED PROTEIN KINASE KINASE 5"/>
    <property type="match status" value="1"/>
</dbReference>